<dbReference type="Pfam" id="PF00295">
    <property type="entry name" value="Glyco_hydro_28"/>
    <property type="match status" value="1"/>
</dbReference>
<dbReference type="InterPro" id="IPR011050">
    <property type="entry name" value="Pectin_lyase_fold/virulence"/>
</dbReference>
<protein>
    <recommendedName>
        <fullName evidence="12">Pectate lyase superfamily protein domain-containing protein</fullName>
    </recommendedName>
</protein>
<evidence type="ECO:0000256" key="6">
    <source>
        <dbReference type="ARBA" id="ARBA00023295"/>
    </source>
</evidence>
<gene>
    <name evidence="10" type="primary">A09g519320.1_BraROA</name>
    <name evidence="10" type="ORF">IGI04_039083</name>
</gene>
<keyword evidence="11" id="KW-1185">Reference proteome</keyword>
<evidence type="ECO:0000256" key="1">
    <source>
        <dbReference type="ARBA" id="ARBA00004191"/>
    </source>
</evidence>
<evidence type="ECO:0000313" key="11">
    <source>
        <dbReference type="Proteomes" id="UP000823674"/>
    </source>
</evidence>
<evidence type="ECO:0000256" key="3">
    <source>
        <dbReference type="ARBA" id="ARBA00022512"/>
    </source>
</evidence>
<evidence type="ECO:0000256" key="4">
    <source>
        <dbReference type="ARBA" id="ARBA00022525"/>
    </source>
</evidence>
<evidence type="ECO:0008006" key="12">
    <source>
        <dbReference type="Google" id="ProtNLM"/>
    </source>
</evidence>
<keyword evidence="5 8" id="KW-0378">Hydrolase</keyword>
<proteinExistence type="inferred from homology"/>
<feature type="compositionally biased region" description="Basic residues" evidence="9">
    <location>
        <begin position="34"/>
        <end position="49"/>
    </location>
</feature>
<evidence type="ECO:0000256" key="5">
    <source>
        <dbReference type="ARBA" id="ARBA00022801"/>
    </source>
</evidence>
<sequence>MKMKMLISSYTRNQILCFIALIITLTSLTESRYHHHKEKHKHNSHNHHSSKPEPPSSSISQPPTPPPGPDDSPSPSLPPSPSDDPEEDNNGVYDVRKFGAVGDGVADDTEAFKTAWDSSCSNGNDTVSVLLVPYGYTFMIQSTIFTGPCHSYQLFQVDGTIVTPDGPESWPNNISKRQWLVFYRVNGMALKGAGVIDGRGQKWWDLPCKPHRVHKTDDLLGRAVSSDCCHKGLAFFWEAHDVKKGDEPMGVDMVLVEDKTFPGNLSRVCYLPTLISLIKLIAALWRDLLDSFIPTEIDMLSQFRHMHLLPLIGYCNEEHQDDHGEICVGAARGDHYLHTVSARAIIHRDLKSDK</sequence>
<comment type="similarity">
    <text evidence="2 8">Belongs to the glycosyl hydrolase 28 family.</text>
</comment>
<keyword evidence="3" id="KW-0134">Cell wall</keyword>
<evidence type="ECO:0000256" key="8">
    <source>
        <dbReference type="RuleBase" id="RU361169"/>
    </source>
</evidence>
<evidence type="ECO:0000256" key="7">
    <source>
        <dbReference type="ARBA" id="ARBA00023316"/>
    </source>
</evidence>
<dbReference type="InterPro" id="IPR011009">
    <property type="entry name" value="Kinase-like_dom_sf"/>
</dbReference>
<dbReference type="InterPro" id="IPR000743">
    <property type="entry name" value="Glyco_hydro_28"/>
</dbReference>
<evidence type="ECO:0000313" key="10">
    <source>
        <dbReference type="EMBL" id="KAG5387613.1"/>
    </source>
</evidence>
<keyword evidence="6 8" id="KW-0326">Glycosidase</keyword>
<dbReference type="Gene3D" id="2.160.20.10">
    <property type="entry name" value="Single-stranded right-handed beta-helix, Pectin lyase-like"/>
    <property type="match status" value="1"/>
</dbReference>
<dbReference type="Proteomes" id="UP000823674">
    <property type="component" value="Chromosome A09"/>
</dbReference>
<feature type="region of interest" description="Disordered" evidence="9">
    <location>
        <begin position="34"/>
        <end position="92"/>
    </location>
</feature>
<keyword evidence="4" id="KW-0964">Secreted</keyword>
<name>A0ABQ7LPZ4_BRACM</name>
<feature type="compositionally biased region" description="Pro residues" evidence="9">
    <location>
        <begin position="62"/>
        <end position="82"/>
    </location>
</feature>
<keyword evidence="7" id="KW-0961">Cell wall biogenesis/degradation</keyword>
<accession>A0ABQ7LPZ4</accession>
<comment type="subcellular location">
    <subcellularLocation>
        <location evidence="1">Secreted</location>
        <location evidence="1">Cell wall</location>
    </subcellularLocation>
</comment>
<organism evidence="10 11">
    <name type="scientific">Brassica rapa subsp. trilocularis</name>
    <dbReference type="NCBI Taxonomy" id="1813537"/>
    <lineage>
        <taxon>Eukaryota</taxon>
        <taxon>Viridiplantae</taxon>
        <taxon>Streptophyta</taxon>
        <taxon>Embryophyta</taxon>
        <taxon>Tracheophyta</taxon>
        <taxon>Spermatophyta</taxon>
        <taxon>Magnoliopsida</taxon>
        <taxon>eudicotyledons</taxon>
        <taxon>Gunneridae</taxon>
        <taxon>Pentapetalae</taxon>
        <taxon>rosids</taxon>
        <taxon>malvids</taxon>
        <taxon>Brassicales</taxon>
        <taxon>Brassicaceae</taxon>
        <taxon>Brassiceae</taxon>
        <taxon>Brassica</taxon>
    </lineage>
</organism>
<dbReference type="SUPFAM" id="SSF51126">
    <property type="entry name" value="Pectin lyase-like"/>
    <property type="match status" value="1"/>
</dbReference>
<dbReference type="PANTHER" id="PTHR31375">
    <property type="match status" value="1"/>
</dbReference>
<dbReference type="SUPFAM" id="SSF56112">
    <property type="entry name" value="Protein kinase-like (PK-like)"/>
    <property type="match status" value="1"/>
</dbReference>
<dbReference type="EMBL" id="JADBGQ010000008">
    <property type="protein sequence ID" value="KAG5387613.1"/>
    <property type="molecule type" value="Genomic_DNA"/>
</dbReference>
<reference evidence="10 11" key="1">
    <citation type="submission" date="2021-03" db="EMBL/GenBank/DDBJ databases">
        <authorList>
            <person name="King G.J."/>
            <person name="Bancroft I."/>
            <person name="Baten A."/>
            <person name="Bloomfield J."/>
            <person name="Borpatragohain P."/>
            <person name="He Z."/>
            <person name="Irish N."/>
            <person name="Irwin J."/>
            <person name="Liu K."/>
            <person name="Mauleon R.P."/>
            <person name="Moore J."/>
            <person name="Morris R."/>
            <person name="Ostergaard L."/>
            <person name="Wang B."/>
            <person name="Wells R."/>
        </authorList>
    </citation>
    <scope>NUCLEOTIDE SEQUENCE [LARGE SCALE GENOMIC DNA]</scope>
    <source>
        <strain evidence="10">R-o-18</strain>
        <tissue evidence="10">Leaf</tissue>
    </source>
</reference>
<dbReference type="Gene3D" id="1.10.510.10">
    <property type="entry name" value="Transferase(Phosphotransferase) domain 1"/>
    <property type="match status" value="1"/>
</dbReference>
<comment type="caution">
    <text evidence="10">The sequence shown here is derived from an EMBL/GenBank/DDBJ whole genome shotgun (WGS) entry which is preliminary data.</text>
</comment>
<evidence type="ECO:0000256" key="2">
    <source>
        <dbReference type="ARBA" id="ARBA00008834"/>
    </source>
</evidence>
<evidence type="ECO:0000256" key="9">
    <source>
        <dbReference type="SAM" id="MobiDB-lite"/>
    </source>
</evidence>
<dbReference type="InterPro" id="IPR012334">
    <property type="entry name" value="Pectin_lyas_fold"/>
</dbReference>